<keyword evidence="1" id="KW-0472">Membrane</keyword>
<keyword evidence="1" id="KW-1133">Transmembrane helix</keyword>
<protein>
    <recommendedName>
        <fullName evidence="3">Transmembrane protein</fullName>
    </recommendedName>
</protein>
<keyword evidence="1" id="KW-0812">Transmembrane</keyword>
<evidence type="ECO:0008006" key="3">
    <source>
        <dbReference type="Google" id="ProtNLM"/>
    </source>
</evidence>
<proteinExistence type="predicted"/>
<feature type="transmembrane region" description="Helical" evidence="1">
    <location>
        <begin position="194"/>
        <end position="217"/>
    </location>
</feature>
<gene>
    <name evidence="2" type="ORF">Edafosvirus6_38</name>
</gene>
<accession>A0A3G4ZXP2</accession>
<organism evidence="2">
    <name type="scientific">Edafosvirus sp</name>
    <dbReference type="NCBI Taxonomy" id="2487765"/>
    <lineage>
        <taxon>Viruses</taxon>
        <taxon>Varidnaviria</taxon>
        <taxon>Bamfordvirae</taxon>
        <taxon>Nucleocytoviricota</taxon>
        <taxon>Megaviricetes</taxon>
        <taxon>Imitervirales</taxon>
        <taxon>Mimiviridae</taxon>
        <taxon>Klosneuvirinae</taxon>
    </lineage>
</organism>
<feature type="transmembrane region" description="Helical" evidence="1">
    <location>
        <begin position="20"/>
        <end position="41"/>
    </location>
</feature>
<evidence type="ECO:0000313" key="2">
    <source>
        <dbReference type="EMBL" id="AYV78189.1"/>
    </source>
</evidence>
<sequence>METTLNNIIPIGPPPRQLPIWKKVGCAIILFGLSAIIWYFIVQIGSEKWHLEKQHYEEIYFVDYGHNLQKTDCITSIKETDCMNIMWNNAPSPSNVSGKCCSSYDVVNSTQCLLCNYTYANSTNMVLYFHAKGSDFGQERGVFMRIETITCTGNLDERTNCLNEYKKNVKLRNVYCSISDQQKMQCSYESDYKWLIISIVIILLAIFAIWCLAWGYIVLSRDNFFEEIKEINMYERFELAEIKNEDIQQV</sequence>
<name>A0A3G4ZXP2_9VIRU</name>
<evidence type="ECO:0000256" key="1">
    <source>
        <dbReference type="SAM" id="Phobius"/>
    </source>
</evidence>
<reference evidence="2" key="1">
    <citation type="submission" date="2018-10" db="EMBL/GenBank/DDBJ databases">
        <title>Hidden diversity of soil giant viruses.</title>
        <authorList>
            <person name="Schulz F."/>
            <person name="Alteio L."/>
            <person name="Goudeau D."/>
            <person name="Ryan E.M."/>
            <person name="Malmstrom R.R."/>
            <person name="Blanchard J."/>
            <person name="Woyke T."/>
        </authorList>
    </citation>
    <scope>NUCLEOTIDE SEQUENCE</scope>
    <source>
        <strain evidence="2">EDV1</strain>
    </source>
</reference>
<dbReference type="EMBL" id="MK072071">
    <property type="protein sequence ID" value="AYV78189.1"/>
    <property type="molecule type" value="Genomic_DNA"/>
</dbReference>